<dbReference type="GO" id="GO:0046872">
    <property type="term" value="F:metal ion binding"/>
    <property type="evidence" value="ECO:0007669"/>
    <property type="project" value="UniProtKB-KW"/>
</dbReference>
<dbReference type="GO" id="GO:0016811">
    <property type="term" value="F:hydrolase activity, acting on carbon-nitrogen (but not peptide) bonds, in linear amides"/>
    <property type="evidence" value="ECO:0007669"/>
    <property type="project" value="InterPro"/>
</dbReference>
<dbReference type="InterPro" id="IPR055438">
    <property type="entry name" value="AstE_AspA_cat"/>
</dbReference>
<dbReference type="RefSeq" id="WP_086029758.1">
    <property type="nucleotide sequence ID" value="NZ_LAPZ01000002.1"/>
</dbReference>
<dbReference type="GO" id="GO:0016788">
    <property type="term" value="F:hydrolase activity, acting on ester bonds"/>
    <property type="evidence" value="ECO:0007669"/>
    <property type="project" value="InterPro"/>
</dbReference>
<name>A0A1Y2PGY9_9FLAO</name>
<sequence length="324" mass="36181">MFGKKFKNNLVEIRGEKIALGESRLIKIPVDRLPTGTLIEIPVYIFNGKEPGPTVLLQGGLHGDEVNSVELVRRMLIDKSYKIYRGCVIVVPLLNVFGFLNLSRDMHGKDVNRSFPGSKRGSLASRMAYYLMKELTQNVDFAIDFHTGGAQRSNYPQIRYTPEDERGKALANIFNAPLTFGSKLIAKSFRNECFKNNIPVIVYEGGESLRLDECSIQEGINGTLRILHHFNMISKEVVVPNAKPSVELHKRKWIRAKVAGIFNATIKNGAKVEKGQLLGNIMDTYGETKFPVKAPTSGYIIAKNNFPIINMGDALFHIGEILNS</sequence>
<comment type="cofactor">
    <cofactor evidence="1">
        <name>Zn(2+)</name>
        <dbReference type="ChEBI" id="CHEBI:29105"/>
    </cofactor>
</comment>
<dbReference type="InParanoid" id="A0A1Y2PGY9"/>
<dbReference type="STRING" id="1635173.WH52_04595"/>
<keyword evidence="8" id="KW-1185">Reference proteome</keyword>
<evidence type="ECO:0000256" key="4">
    <source>
        <dbReference type="ARBA" id="ARBA00022833"/>
    </source>
</evidence>
<keyword evidence="5" id="KW-0472">Membrane</keyword>
<dbReference type="OrthoDB" id="9782876at2"/>
<keyword evidence="2" id="KW-0479">Metal-binding</keyword>
<evidence type="ECO:0000256" key="2">
    <source>
        <dbReference type="ARBA" id="ARBA00022723"/>
    </source>
</evidence>
<dbReference type="PANTHER" id="PTHR37326">
    <property type="entry name" value="BLL3975 PROTEIN"/>
    <property type="match status" value="1"/>
</dbReference>
<organism evidence="7 8">
    <name type="scientific">Tenacibaculum holothuriorum</name>
    <dbReference type="NCBI Taxonomy" id="1635173"/>
    <lineage>
        <taxon>Bacteria</taxon>
        <taxon>Pseudomonadati</taxon>
        <taxon>Bacteroidota</taxon>
        <taxon>Flavobacteriia</taxon>
        <taxon>Flavobacteriales</taxon>
        <taxon>Flavobacteriaceae</taxon>
        <taxon>Tenacibaculum</taxon>
    </lineage>
</organism>
<dbReference type="PANTHER" id="PTHR37326:SF2">
    <property type="entry name" value="SUCCINYLGLUTAMATE DESUCCINYLASE_ASPARTOACYLASE FAMILY PROTEIN"/>
    <property type="match status" value="1"/>
</dbReference>
<dbReference type="InterPro" id="IPR043795">
    <property type="entry name" value="N-alpha-Ac-DABA-like"/>
</dbReference>
<keyword evidence="4" id="KW-0862">Zinc</keyword>
<accession>A0A1Y2PGY9</accession>
<dbReference type="AlphaFoldDB" id="A0A1Y2PGY9"/>
<evidence type="ECO:0000259" key="6">
    <source>
        <dbReference type="Pfam" id="PF24827"/>
    </source>
</evidence>
<dbReference type="Pfam" id="PF24827">
    <property type="entry name" value="AstE_AspA_cat"/>
    <property type="match status" value="1"/>
</dbReference>
<evidence type="ECO:0000313" key="7">
    <source>
        <dbReference type="EMBL" id="OSY88948.1"/>
    </source>
</evidence>
<dbReference type="InterPro" id="IPR053138">
    <property type="entry name" value="N-alpha-Ac-DABA_deacetylase"/>
</dbReference>
<keyword evidence="3" id="KW-0378">Hydrolase</keyword>
<gene>
    <name evidence="7" type="ORF">WH52_04595</name>
</gene>
<protein>
    <submittedName>
        <fullName evidence="7">Succinylglutamate desuccinylase</fullName>
    </submittedName>
</protein>
<dbReference type="CDD" id="cd06251">
    <property type="entry name" value="M14_ASTE_ASPA-like"/>
    <property type="match status" value="1"/>
</dbReference>
<dbReference type="PIRSF" id="PIRSF039012">
    <property type="entry name" value="ASP"/>
    <property type="match status" value="1"/>
</dbReference>
<dbReference type="Gene3D" id="3.40.630.10">
    <property type="entry name" value="Zn peptidases"/>
    <property type="match status" value="1"/>
</dbReference>
<dbReference type="Proteomes" id="UP000194221">
    <property type="component" value="Unassembled WGS sequence"/>
</dbReference>
<dbReference type="EMBL" id="LAPZ01000002">
    <property type="protein sequence ID" value="OSY88948.1"/>
    <property type="molecule type" value="Genomic_DNA"/>
</dbReference>
<feature type="transmembrane region" description="Helical" evidence="5">
    <location>
        <begin position="83"/>
        <end position="102"/>
    </location>
</feature>
<evidence type="ECO:0000256" key="5">
    <source>
        <dbReference type="SAM" id="Phobius"/>
    </source>
</evidence>
<evidence type="ECO:0000256" key="1">
    <source>
        <dbReference type="ARBA" id="ARBA00001947"/>
    </source>
</evidence>
<reference evidence="7 8" key="1">
    <citation type="submission" date="2015-03" db="EMBL/GenBank/DDBJ databases">
        <title>Genome sequence of Tenacibaculum sp. S2-2, isolated from intestinal microbiota of sea cucumber, Apostichopus japonicas.</title>
        <authorList>
            <person name="Shao Z."/>
            <person name="Wang L."/>
            <person name="Li X."/>
        </authorList>
    </citation>
    <scope>NUCLEOTIDE SEQUENCE [LARGE SCALE GENOMIC DNA]</scope>
    <source>
        <strain evidence="7 8">S2-2</strain>
    </source>
</reference>
<comment type="caution">
    <text evidence="7">The sequence shown here is derived from an EMBL/GenBank/DDBJ whole genome shotgun (WGS) entry which is preliminary data.</text>
</comment>
<dbReference type="SUPFAM" id="SSF53187">
    <property type="entry name" value="Zn-dependent exopeptidases"/>
    <property type="match status" value="1"/>
</dbReference>
<evidence type="ECO:0000256" key="3">
    <source>
        <dbReference type="ARBA" id="ARBA00022801"/>
    </source>
</evidence>
<evidence type="ECO:0000313" key="8">
    <source>
        <dbReference type="Proteomes" id="UP000194221"/>
    </source>
</evidence>
<keyword evidence="5" id="KW-1133">Transmembrane helix</keyword>
<keyword evidence="5" id="KW-0812">Transmembrane</keyword>
<feature type="domain" description="Succinylglutamate desuccinylase/Aspartoacylase catalytic" evidence="6">
    <location>
        <begin position="51"/>
        <end position="229"/>
    </location>
</feature>
<proteinExistence type="predicted"/>